<evidence type="ECO:0000313" key="11">
    <source>
        <dbReference type="RefSeq" id="XP_025416360.1"/>
    </source>
</evidence>
<keyword evidence="6" id="KW-0833">Ubl conjugation pathway</keyword>
<dbReference type="GO" id="GO:0016740">
    <property type="term" value="F:transferase activity"/>
    <property type="evidence" value="ECO:0007669"/>
    <property type="project" value="UniProtKB-KW"/>
</dbReference>
<dbReference type="EMBL" id="GGMS01010746">
    <property type="protein sequence ID" value="MBY79949.1"/>
    <property type="molecule type" value="Transcribed_RNA"/>
</dbReference>
<dbReference type="CDD" id="cd20353">
    <property type="entry name" value="Rcat_RBR_RNF216"/>
    <property type="match status" value="1"/>
</dbReference>
<evidence type="ECO:0000313" key="9">
    <source>
        <dbReference type="EMBL" id="MBY79949.1"/>
    </source>
</evidence>
<comment type="pathway">
    <text evidence="1">Protein modification; protein ubiquitination.</text>
</comment>
<dbReference type="PANTHER" id="PTHR22770:SF47">
    <property type="entry name" value="E3 UBIQUITIN-PROTEIN LIGASE RNF216"/>
    <property type="match status" value="1"/>
</dbReference>
<dbReference type="OrthoDB" id="10009520at2759"/>
<accession>A0A2S2QQA1</accession>
<keyword evidence="10" id="KW-1185">Reference proteome</keyword>
<dbReference type="Pfam" id="PF26200">
    <property type="entry name" value="Rcat_RNF216"/>
    <property type="match status" value="1"/>
</dbReference>
<dbReference type="SUPFAM" id="SSF57850">
    <property type="entry name" value="RING/U-box"/>
    <property type="match status" value="3"/>
</dbReference>
<dbReference type="InterPro" id="IPR051628">
    <property type="entry name" value="LUBAC_E3_Ligases"/>
</dbReference>
<evidence type="ECO:0000256" key="3">
    <source>
        <dbReference type="ARBA" id="ARBA00022723"/>
    </source>
</evidence>
<reference evidence="9" key="1">
    <citation type="submission" date="2018-04" db="EMBL/GenBank/DDBJ databases">
        <title>Transcriptome assembly of Sipha flava.</title>
        <authorList>
            <person name="Scully E.D."/>
            <person name="Geib S.M."/>
            <person name="Palmer N.A."/>
            <person name="Koch K."/>
            <person name="Bradshaw J."/>
            <person name="Heng-Moss T."/>
            <person name="Sarath G."/>
        </authorList>
    </citation>
    <scope>NUCLEOTIDE SEQUENCE</scope>
</reference>
<dbReference type="InterPro" id="IPR044066">
    <property type="entry name" value="TRIAD_supradom"/>
</dbReference>
<dbReference type="InterPro" id="IPR013083">
    <property type="entry name" value="Znf_RING/FYVE/PHD"/>
</dbReference>
<evidence type="ECO:0000256" key="4">
    <source>
        <dbReference type="ARBA" id="ARBA00022737"/>
    </source>
</evidence>
<reference evidence="11" key="2">
    <citation type="submission" date="2025-04" db="UniProtKB">
        <authorList>
            <consortium name="RefSeq"/>
        </authorList>
    </citation>
    <scope>IDENTIFICATION</scope>
    <source>
        <tissue evidence="11">Whole body</tissue>
    </source>
</reference>
<dbReference type="GO" id="GO:0008270">
    <property type="term" value="F:zinc ion binding"/>
    <property type="evidence" value="ECO:0007669"/>
    <property type="project" value="UniProtKB-KW"/>
</dbReference>
<dbReference type="Proteomes" id="UP000694846">
    <property type="component" value="Unplaced"/>
</dbReference>
<evidence type="ECO:0000256" key="6">
    <source>
        <dbReference type="ARBA" id="ARBA00022786"/>
    </source>
</evidence>
<keyword evidence="4" id="KW-0677">Repeat</keyword>
<protein>
    <submittedName>
        <fullName evidence="9">E3 ubiquitin-protein ligase</fullName>
    </submittedName>
    <submittedName>
        <fullName evidence="11">Uncharacterized protein LOC112687703</fullName>
    </submittedName>
</protein>
<keyword evidence="2" id="KW-0808">Transferase</keyword>
<proteinExistence type="predicted"/>
<keyword evidence="5" id="KW-0863">Zinc-finger</keyword>
<gene>
    <name evidence="9" type="primary">RNF216_0</name>
    <name evidence="11" type="synonym">LOC112687703</name>
    <name evidence="9" type="ORF">g.25691</name>
</gene>
<evidence type="ECO:0000256" key="7">
    <source>
        <dbReference type="ARBA" id="ARBA00022833"/>
    </source>
</evidence>
<dbReference type="RefSeq" id="XP_025416360.1">
    <property type="nucleotide sequence ID" value="XM_025560575.1"/>
</dbReference>
<dbReference type="PROSITE" id="PS51873">
    <property type="entry name" value="TRIAD"/>
    <property type="match status" value="1"/>
</dbReference>
<evidence type="ECO:0000313" key="10">
    <source>
        <dbReference type="Proteomes" id="UP000694846"/>
    </source>
</evidence>
<feature type="domain" description="RING-type" evidence="8">
    <location>
        <begin position="288"/>
        <end position="496"/>
    </location>
</feature>
<dbReference type="PANTHER" id="PTHR22770">
    <property type="entry name" value="UBIQUITIN CONJUGATING ENZYME 7 INTERACTING PROTEIN-RELATED"/>
    <property type="match status" value="1"/>
</dbReference>
<evidence type="ECO:0000256" key="2">
    <source>
        <dbReference type="ARBA" id="ARBA00022679"/>
    </source>
</evidence>
<keyword evidence="7" id="KW-0862">Zinc</keyword>
<keyword evidence="3" id="KW-0479">Metal-binding</keyword>
<organism evidence="9">
    <name type="scientific">Sipha flava</name>
    <name type="common">yellow sugarcane aphid</name>
    <dbReference type="NCBI Taxonomy" id="143950"/>
    <lineage>
        <taxon>Eukaryota</taxon>
        <taxon>Metazoa</taxon>
        <taxon>Ecdysozoa</taxon>
        <taxon>Arthropoda</taxon>
        <taxon>Hexapoda</taxon>
        <taxon>Insecta</taxon>
        <taxon>Pterygota</taxon>
        <taxon>Neoptera</taxon>
        <taxon>Paraneoptera</taxon>
        <taxon>Hemiptera</taxon>
        <taxon>Sternorrhyncha</taxon>
        <taxon>Aphidomorpha</taxon>
        <taxon>Aphidoidea</taxon>
        <taxon>Aphididae</taxon>
        <taxon>Sipha</taxon>
    </lineage>
</organism>
<evidence type="ECO:0000256" key="1">
    <source>
        <dbReference type="ARBA" id="ARBA00004906"/>
    </source>
</evidence>
<name>A0A2S2QQA1_9HEMI</name>
<dbReference type="CDD" id="cd20339">
    <property type="entry name" value="BRcat_RBR_RNF216"/>
    <property type="match status" value="1"/>
</dbReference>
<dbReference type="Gene3D" id="1.20.120.1750">
    <property type="match status" value="1"/>
</dbReference>
<dbReference type="InterPro" id="IPR047546">
    <property type="entry name" value="Rcat_RBR_RNF216"/>
</dbReference>
<dbReference type="AlphaFoldDB" id="A0A2S2QQA1"/>
<sequence>MEQNDKSILIQSNTVFKRHDECLQYPKLCNNGWETMYTNYMTNMLRAVNDYSEINRLCLLITLDLTGSNVKFTVRKLRRDNLRRPSKAIELSSNLKDILPDADPIYLDLVGEVFVYDENGLSEFIEKVTTKKKTYPKLQEYNDRIKLISIIKSLTEDFQVEEYLKICPDPIHYFKNVKLNSSSYHHQESMSYLSKRFDLISIAKLRTFLLINEFNLTATVDALCKDTSHVYLKSKRKSFFQNDYKTTENIEFLKEIAFLDHKDEILNHIETKKTIHKIKIEEAKSSGQLSTCECCYDEELLASEAYFCQAGHKFCASCIKRGIEAYVGIGKIDFKCFANCNEDLNLTMIKNFIDDKLYERILRLKQAQEIKAADIEGLETCAFCDYSVILSSDLKIINCLNPDCKKETCRECREESHFPFKCDQIEKTPEVQIRTMIENKMTDVLIRTCYYCKRKFVKEDGCNKMTCSCGKKMCYICRKPVNDNYSHFYHSHVIEDKCPLYTDENIVHTKAVEAAARLIINKIKVKQPELLRKIDINKILPELQKTNSPHISALDEDKVVALLIGQNVEDVKNLQDMRTLEPKLKKARR</sequence>
<evidence type="ECO:0000259" key="8">
    <source>
        <dbReference type="PROSITE" id="PS51873"/>
    </source>
</evidence>
<dbReference type="Gene3D" id="3.30.40.10">
    <property type="entry name" value="Zinc/RING finger domain, C3HC4 (zinc finger)"/>
    <property type="match status" value="1"/>
</dbReference>
<dbReference type="InterPro" id="IPR047545">
    <property type="entry name" value="BRcat_RBR_RNF216"/>
</dbReference>
<evidence type="ECO:0000256" key="5">
    <source>
        <dbReference type="ARBA" id="ARBA00022771"/>
    </source>
</evidence>